<protein>
    <submittedName>
        <fullName evidence="5">PRAME family member 27-like</fullName>
    </submittedName>
</protein>
<dbReference type="RefSeq" id="XP_016050643.2">
    <property type="nucleotide sequence ID" value="XM_016195157.2"/>
</dbReference>
<organism evidence="4 5">
    <name type="scientific">Erinaceus europaeus</name>
    <name type="common">Western European hedgehog</name>
    <dbReference type="NCBI Taxonomy" id="9365"/>
    <lineage>
        <taxon>Eukaryota</taxon>
        <taxon>Metazoa</taxon>
        <taxon>Chordata</taxon>
        <taxon>Craniata</taxon>
        <taxon>Vertebrata</taxon>
        <taxon>Euteleostomi</taxon>
        <taxon>Mammalia</taxon>
        <taxon>Eutheria</taxon>
        <taxon>Laurasiatheria</taxon>
        <taxon>Eulipotyphla</taxon>
        <taxon>Erinaceidae</taxon>
        <taxon>Erinaceinae</taxon>
        <taxon>Erinaceus</taxon>
    </lineage>
</organism>
<gene>
    <name evidence="5" type="primary">LOC103128076</name>
</gene>
<accession>A0A1S3WWA5</accession>
<evidence type="ECO:0000256" key="3">
    <source>
        <dbReference type="ARBA" id="ARBA00022737"/>
    </source>
</evidence>
<comment type="similarity">
    <text evidence="1">Belongs to the PRAME family.</text>
</comment>
<dbReference type="GeneID" id="103128076"/>
<dbReference type="InterPro" id="IPR032675">
    <property type="entry name" value="LRR_dom_sf"/>
</dbReference>
<dbReference type="PANTHER" id="PTHR14224">
    <property type="entry name" value="SIMILAR TO PREFERENTIALLY EXPRESSED ANTIGEN IN MELANOMA-LIKE 3"/>
    <property type="match status" value="1"/>
</dbReference>
<dbReference type="InParanoid" id="A0A1S3WWA5"/>
<dbReference type="Proteomes" id="UP001652624">
    <property type="component" value="Chromosome 11"/>
</dbReference>
<sequence length="501" mass="57583">MSTLGPPSLLKLSVESLLRDKDLVIHVLKDLPKDLFPHLFWEAYNRHCKEILKAMVPVWPFTCLPLGGLLCPEIPRLKAVLDGIDVLLSQNVCPRRCKLRVLDLQDTHTGKKFWSRWAGAKFDEDSSRMELVTTRCSEHKEPLYLIEVYINLEINDSYSDLLSTYLITWAKKRKAVHLCHKKVTIFSKIHKNKNIIIQCIKPLCVNELNIYGTWSFSALKMYAYLLGMMRNLTRLTLYMNRETGIFSEEQGDRKQIITHFISQFQHLSQLRELYLLSPFIEGHMDMLFRCLNTPLVALSILYSTALKSDMIHMFQSPHITQLKDLCLRGVSLTSFSESLRALLEKSATTLQYLDLYLCGLNDSNLEAMLPALSCCFQLRLLRLHGNQLSMATLEKLLRCTAGMSSLGFEVYPVPLESFSSHGTISPVSLHEFCSQFLKILQDLGHSRTIILRPNPCPYCVLPVLMFLVQKQVTDFKNQSSPAIWKMYYNSPFTLIHDPKQV</sequence>
<name>A0A1S3WWA5_ERIEU</name>
<evidence type="ECO:0000256" key="2">
    <source>
        <dbReference type="ARBA" id="ARBA00022614"/>
    </source>
</evidence>
<dbReference type="InterPro" id="IPR026271">
    <property type="entry name" value="PRAME"/>
</dbReference>
<keyword evidence="2" id="KW-0433">Leucine-rich repeat</keyword>
<dbReference type="SUPFAM" id="SSF52047">
    <property type="entry name" value="RNI-like"/>
    <property type="match status" value="1"/>
</dbReference>
<dbReference type="AlphaFoldDB" id="A0A1S3WWA5"/>
<evidence type="ECO:0000313" key="4">
    <source>
        <dbReference type="Proteomes" id="UP001652624"/>
    </source>
</evidence>
<dbReference type="eggNOG" id="ENOG502QWSJ">
    <property type="taxonomic scope" value="Eukaryota"/>
</dbReference>
<evidence type="ECO:0000313" key="5">
    <source>
        <dbReference type="RefSeq" id="XP_016050643.2"/>
    </source>
</evidence>
<dbReference type="InterPro" id="IPR050694">
    <property type="entry name" value="LRRC14/PRAME"/>
</dbReference>
<dbReference type="GO" id="GO:0045892">
    <property type="term" value="P:negative regulation of DNA-templated transcription"/>
    <property type="evidence" value="ECO:0007669"/>
    <property type="project" value="InterPro"/>
</dbReference>
<dbReference type="GO" id="GO:0043066">
    <property type="term" value="P:negative regulation of apoptotic process"/>
    <property type="evidence" value="ECO:0007669"/>
    <property type="project" value="InterPro"/>
</dbReference>
<reference evidence="5" key="1">
    <citation type="submission" date="2025-08" db="UniProtKB">
        <authorList>
            <consortium name="RefSeq"/>
        </authorList>
    </citation>
    <scope>IDENTIFICATION</scope>
</reference>
<dbReference type="GO" id="GO:0008284">
    <property type="term" value="P:positive regulation of cell population proliferation"/>
    <property type="evidence" value="ECO:0007669"/>
    <property type="project" value="InterPro"/>
</dbReference>
<keyword evidence="3" id="KW-0677">Repeat</keyword>
<dbReference type="OrthoDB" id="9659574at2759"/>
<dbReference type="GO" id="GO:0005737">
    <property type="term" value="C:cytoplasm"/>
    <property type="evidence" value="ECO:0007669"/>
    <property type="project" value="TreeGrafter"/>
</dbReference>
<dbReference type="PIRSF" id="PIRSF038286">
    <property type="entry name" value="PRAME"/>
    <property type="match status" value="1"/>
</dbReference>
<proteinExistence type="inferred from homology"/>
<dbReference type="PANTHER" id="PTHR14224:SF19">
    <property type="entry name" value="PRAME FAMILY MEMBER 11-RELATED"/>
    <property type="match status" value="1"/>
</dbReference>
<dbReference type="Gene3D" id="3.80.10.10">
    <property type="entry name" value="Ribonuclease Inhibitor"/>
    <property type="match status" value="1"/>
</dbReference>
<keyword evidence="4" id="KW-1185">Reference proteome</keyword>
<dbReference type="GO" id="GO:0045596">
    <property type="term" value="P:negative regulation of cell differentiation"/>
    <property type="evidence" value="ECO:0007669"/>
    <property type="project" value="InterPro"/>
</dbReference>
<evidence type="ECO:0000256" key="1">
    <source>
        <dbReference type="ARBA" id="ARBA00009608"/>
    </source>
</evidence>